<dbReference type="InterPro" id="IPR055140">
    <property type="entry name" value="Thiolase_C_2"/>
</dbReference>
<feature type="domain" description="Thiolase N-terminal" evidence="1">
    <location>
        <begin position="19"/>
        <end position="124"/>
    </location>
</feature>
<evidence type="ECO:0000259" key="1">
    <source>
        <dbReference type="Pfam" id="PF00108"/>
    </source>
</evidence>
<keyword evidence="4" id="KW-1185">Reference proteome</keyword>
<feature type="domain" description="Thiolase C-terminal" evidence="2">
    <location>
        <begin position="289"/>
        <end position="405"/>
    </location>
</feature>
<evidence type="ECO:0000313" key="4">
    <source>
        <dbReference type="Proteomes" id="UP000653308"/>
    </source>
</evidence>
<dbReference type="NCBIfam" id="NF004715">
    <property type="entry name" value="PRK06059.1"/>
    <property type="match status" value="1"/>
</dbReference>
<dbReference type="InterPro" id="IPR016039">
    <property type="entry name" value="Thiolase-like"/>
</dbReference>
<dbReference type="InterPro" id="IPR020616">
    <property type="entry name" value="Thiolase_N"/>
</dbReference>
<dbReference type="PANTHER" id="PTHR42870:SF1">
    <property type="entry name" value="NON-SPECIFIC LIPID-TRANSFER PROTEIN-LIKE 2"/>
    <property type="match status" value="1"/>
</dbReference>
<name>A0ABQ2ZBU5_9ACTN</name>
<protein>
    <submittedName>
        <fullName evidence="3">Lipid-transfer protein</fullName>
    </submittedName>
</protein>
<sequence length="409" mass="41948">MDDVALAAGGGAGVTAEVAVLGAGMHPWGKWGRSFVEYGVVAARAALADAGLQWRDIGSVIGAGTVRGGYPGYIAGATFARALGWQGSRVASVYAACASGAQAVDAARAQILSGQADAVLVVGADAAPKGFFRPAGGDRPDDPDWLRFRVLGATNPVYFGLYARRRMAVYGDTTDDFAQVKVKNAAMGALNPRARYRSPVTAEEVAASAVVADPLRLLDICATSDGGAAVVLASMEFARRHGHPEPVRIRAVSTVTPRFPNTVLDLPDIATDSAVAVDPPGGTFRMSIAGAAYEEAGIGPEDLSLAEVYDLSTALEVQWYEDLGLCGAGEGVRLLRDGATALGGRVPVNVSGGLASFGEAVPAQAIAQVCELTWQLRGEAGGRQVAGARVGISANQGLFGHGSAVIAVR</sequence>
<dbReference type="Gene3D" id="3.40.47.10">
    <property type="match status" value="1"/>
</dbReference>
<accession>A0ABQ2ZBU5</accession>
<gene>
    <name evidence="3" type="ORF">GCM10010384_15920</name>
</gene>
<dbReference type="SUPFAM" id="SSF53901">
    <property type="entry name" value="Thiolase-like"/>
    <property type="match status" value="2"/>
</dbReference>
<dbReference type="Pfam" id="PF22691">
    <property type="entry name" value="Thiolase_C_1"/>
    <property type="match status" value="1"/>
</dbReference>
<dbReference type="PIRSF" id="PIRSF000429">
    <property type="entry name" value="Ac-CoA_Ac_transf"/>
    <property type="match status" value="1"/>
</dbReference>
<organism evidence="3 4">
    <name type="scientific">Streptomyces djakartensis</name>
    <dbReference type="NCBI Taxonomy" id="68193"/>
    <lineage>
        <taxon>Bacteria</taxon>
        <taxon>Bacillati</taxon>
        <taxon>Actinomycetota</taxon>
        <taxon>Actinomycetes</taxon>
        <taxon>Kitasatosporales</taxon>
        <taxon>Streptomycetaceae</taxon>
        <taxon>Streptomyces</taxon>
    </lineage>
</organism>
<proteinExistence type="predicted"/>
<dbReference type="CDD" id="cd00829">
    <property type="entry name" value="SCP-x_thiolase"/>
    <property type="match status" value="1"/>
</dbReference>
<evidence type="ECO:0000313" key="3">
    <source>
        <dbReference type="EMBL" id="GGY11563.1"/>
    </source>
</evidence>
<reference evidence="4" key="1">
    <citation type="journal article" date="2019" name="Int. J. Syst. Evol. Microbiol.">
        <title>The Global Catalogue of Microorganisms (GCM) 10K type strain sequencing project: providing services to taxonomists for standard genome sequencing and annotation.</title>
        <authorList>
            <consortium name="The Broad Institute Genomics Platform"/>
            <consortium name="The Broad Institute Genome Sequencing Center for Infectious Disease"/>
            <person name="Wu L."/>
            <person name="Ma J."/>
        </authorList>
    </citation>
    <scope>NUCLEOTIDE SEQUENCE [LARGE SCALE GENOMIC DNA]</scope>
    <source>
        <strain evidence="4">JCM 4957</strain>
    </source>
</reference>
<dbReference type="Proteomes" id="UP000653308">
    <property type="component" value="Unassembled WGS sequence"/>
</dbReference>
<dbReference type="InterPro" id="IPR002155">
    <property type="entry name" value="Thiolase"/>
</dbReference>
<dbReference type="Pfam" id="PF00108">
    <property type="entry name" value="Thiolase_N"/>
    <property type="match status" value="1"/>
</dbReference>
<evidence type="ECO:0000259" key="2">
    <source>
        <dbReference type="Pfam" id="PF22691"/>
    </source>
</evidence>
<dbReference type="PANTHER" id="PTHR42870">
    <property type="entry name" value="ACETYL-COA C-ACETYLTRANSFERASE"/>
    <property type="match status" value="1"/>
</dbReference>
<comment type="caution">
    <text evidence="3">The sequence shown here is derived from an EMBL/GenBank/DDBJ whole genome shotgun (WGS) entry which is preliminary data.</text>
</comment>
<dbReference type="EMBL" id="BMWE01000003">
    <property type="protein sequence ID" value="GGY11563.1"/>
    <property type="molecule type" value="Genomic_DNA"/>
</dbReference>